<dbReference type="CDD" id="cd06850">
    <property type="entry name" value="biotinyl_domain"/>
    <property type="match status" value="1"/>
</dbReference>
<evidence type="ECO:0000259" key="5">
    <source>
        <dbReference type="PROSITE" id="PS50968"/>
    </source>
</evidence>
<proteinExistence type="predicted"/>
<keyword evidence="6" id="KW-0436">Ligase</keyword>
<dbReference type="InterPro" id="IPR001249">
    <property type="entry name" value="AcCoA_biotinCC"/>
</dbReference>
<evidence type="ECO:0000256" key="1">
    <source>
        <dbReference type="ARBA" id="ARBA00003761"/>
    </source>
</evidence>
<evidence type="ECO:0000256" key="4">
    <source>
        <dbReference type="RuleBase" id="RU364072"/>
    </source>
</evidence>
<keyword evidence="4" id="KW-0276">Fatty acid metabolism</keyword>
<name>A0ABU9UDA3_9SPIR</name>
<sequence length="156" mass="17046">MKLDDIFTIMDKFSASNLDVIKIKDGDFSIELKKHPQGGVVLPAQSTAPAVYAQTVLPADQQQVSQPVSENPTVSAGAEIVTSPIVGTFYRAPSPDALPFVEEGQKVKKGDTLCIIEAMKIMNELEAEYDMEIVRVLVENGTMVEYGTPLFEVKKI</sequence>
<dbReference type="NCBIfam" id="TIGR00531">
    <property type="entry name" value="BCCP"/>
    <property type="match status" value="1"/>
</dbReference>
<dbReference type="PANTHER" id="PTHR45266">
    <property type="entry name" value="OXALOACETATE DECARBOXYLASE ALPHA CHAIN"/>
    <property type="match status" value="1"/>
</dbReference>
<dbReference type="GO" id="GO:0003989">
    <property type="term" value="F:acetyl-CoA carboxylase activity"/>
    <property type="evidence" value="ECO:0007669"/>
    <property type="project" value="UniProtKB-EC"/>
</dbReference>
<feature type="domain" description="Lipoyl-binding" evidence="5">
    <location>
        <begin position="78"/>
        <end position="154"/>
    </location>
</feature>
<accession>A0ABU9UDA3</accession>
<dbReference type="PROSITE" id="PS50968">
    <property type="entry name" value="BIOTINYL_LIPOYL"/>
    <property type="match status" value="1"/>
</dbReference>
<dbReference type="InterPro" id="IPR050709">
    <property type="entry name" value="Biotin_Carboxyl_Carrier/Decarb"/>
</dbReference>
<evidence type="ECO:0000256" key="3">
    <source>
        <dbReference type="ARBA" id="ARBA00023267"/>
    </source>
</evidence>
<dbReference type="PRINTS" id="PR01071">
    <property type="entry name" value="ACOABIOTINCC"/>
</dbReference>
<dbReference type="RefSeq" id="WP_420069938.1">
    <property type="nucleotide sequence ID" value="NZ_JBCHKQ010000003.1"/>
</dbReference>
<comment type="caution">
    <text evidence="6">The sequence shown here is derived from an EMBL/GenBank/DDBJ whole genome shotgun (WGS) entry which is preliminary data.</text>
</comment>
<organism evidence="6 7">
    <name type="scientific">Rarispira pelagica</name>
    <dbReference type="NCBI Taxonomy" id="3141764"/>
    <lineage>
        <taxon>Bacteria</taxon>
        <taxon>Pseudomonadati</taxon>
        <taxon>Spirochaetota</taxon>
        <taxon>Spirochaetia</taxon>
        <taxon>Winmispirales</taxon>
        <taxon>Winmispiraceae</taxon>
        <taxon>Rarispira</taxon>
    </lineage>
</organism>
<comment type="pathway">
    <text evidence="4">Lipid metabolism; fatty acid biosynthesis.</text>
</comment>
<evidence type="ECO:0000313" key="7">
    <source>
        <dbReference type="Proteomes" id="UP001466331"/>
    </source>
</evidence>
<evidence type="ECO:0000256" key="2">
    <source>
        <dbReference type="ARBA" id="ARBA00017562"/>
    </source>
</evidence>
<protein>
    <recommendedName>
        <fullName evidence="2 4">Biotin carboxyl carrier protein of acetyl-CoA carboxylase</fullName>
    </recommendedName>
</protein>
<reference evidence="6 7" key="1">
    <citation type="submission" date="2024-03" db="EMBL/GenBank/DDBJ databases">
        <title>Ignisphaera cupida sp. nov., a hyperthermophilic hydrolytic archaeon from a hot spring of Kamchatka, and proposal of Ignisphaeraceae fam. nov.</title>
        <authorList>
            <person name="Podosokorskaya O.A."/>
            <person name="Elcheninov A.G."/>
            <person name="Maltseva A.I."/>
            <person name="Zayulina K.S."/>
            <person name="Novikov A."/>
            <person name="Merkel A.Y."/>
        </authorList>
    </citation>
    <scope>NUCLEOTIDE SEQUENCE [LARGE SCALE GENOMIC DNA]</scope>
    <source>
        <strain evidence="6 7">38H-sp</strain>
    </source>
</reference>
<dbReference type="InterPro" id="IPR000089">
    <property type="entry name" value="Biotin_lipoyl"/>
</dbReference>
<comment type="function">
    <text evidence="1 4">This protein is a component of the acetyl coenzyme A carboxylase complex; first, biotin carboxylase catalyzes the carboxylation of the carrier protein and then the transcarboxylase transfers the carboxyl group to form malonyl-CoA.</text>
</comment>
<dbReference type="InterPro" id="IPR011053">
    <property type="entry name" value="Single_hybrid_motif"/>
</dbReference>
<dbReference type="Gene3D" id="2.40.50.100">
    <property type="match status" value="1"/>
</dbReference>
<dbReference type="Proteomes" id="UP001466331">
    <property type="component" value="Unassembled WGS sequence"/>
</dbReference>
<keyword evidence="4" id="KW-0275">Fatty acid biosynthesis</keyword>
<dbReference type="EMBL" id="JBCHKQ010000003">
    <property type="protein sequence ID" value="MEM5948494.1"/>
    <property type="molecule type" value="Genomic_DNA"/>
</dbReference>
<evidence type="ECO:0000313" key="6">
    <source>
        <dbReference type="EMBL" id="MEM5948494.1"/>
    </source>
</evidence>
<keyword evidence="7" id="KW-1185">Reference proteome</keyword>
<keyword evidence="3 4" id="KW-0092">Biotin</keyword>
<gene>
    <name evidence="6" type="primary">accB</name>
    <name evidence="6" type="ORF">WKV44_08040</name>
</gene>
<keyword evidence="4" id="KW-0444">Lipid biosynthesis</keyword>
<dbReference type="SUPFAM" id="SSF51230">
    <property type="entry name" value="Single hybrid motif"/>
    <property type="match status" value="1"/>
</dbReference>
<dbReference type="Pfam" id="PF00364">
    <property type="entry name" value="Biotin_lipoyl"/>
    <property type="match status" value="1"/>
</dbReference>
<dbReference type="PANTHER" id="PTHR45266:SF3">
    <property type="entry name" value="OXALOACETATE DECARBOXYLASE ALPHA CHAIN"/>
    <property type="match status" value="1"/>
</dbReference>
<keyword evidence="4" id="KW-0443">Lipid metabolism</keyword>